<dbReference type="Proteomes" id="UP000805193">
    <property type="component" value="Unassembled WGS sequence"/>
</dbReference>
<evidence type="ECO:0000313" key="1">
    <source>
        <dbReference type="EMBL" id="KAG0425946.1"/>
    </source>
</evidence>
<comment type="caution">
    <text evidence="1">The sequence shown here is derived from an EMBL/GenBank/DDBJ whole genome shotgun (WGS) entry which is preliminary data.</text>
</comment>
<dbReference type="EMBL" id="JABSTQ010009788">
    <property type="protein sequence ID" value="KAG0425946.1"/>
    <property type="molecule type" value="Genomic_DNA"/>
</dbReference>
<reference evidence="1 2" key="1">
    <citation type="journal article" date="2020" name="Cell">
        <title>Large-Scale Comparative Analyses of Tick Genomes Elucidate Their Genetic Diversity and Vector Capacities.</title>
        <authorList>
            <consortium name="Tick Genome and Microbiome Consortium (TIGMIC)"/>
            <person name="Jia N."/>
            <person name="Wang J."/>
            <person name="Shi W."/>
            <person name="Du L."/>
            <person name="Sun Y."/>
            <person name="Zhan W."/>
            <person name="Jiang J.F."/>
            <person name="Wang Q."/>
            <person name="Zhang B."/>
            <person name="Ji P."/>
            <person name="Bell-Sakyi L."/>
            <person name="Cui X.M."/>
            <person name="Yuan T.T."/>
            <person name="Jiang B.G."/>
            <person name="Yang W.F."/>
            <person name="Lam T.T."/>
            <person name="Chang Q.C."/>
            <person name="Ding S.J."/>
            <person name="Wang X.J."/>
            <person name="Zhu J.G."/>
            <person name="Ruan X.D."/>
            <person name="Zhao L."/>
            <person name="Wei J.T."/>
            <person name="Ye R.Z."/>
            <person name="Que T.C."/>
            <person name="Du C.H."/>
            <person name="Zhou Y.H."/>
            <person name="Cheng J.X."/>
            <person name="Dai P.F."/>
            <person name="Guo W.B."/>
            <person name="Han X.H."/>
            <person name="Huang E.J."/>
            <person name="Li L.F."/>
            <person name="Wei W."/>
            <person name="Gao Y.C."/>
            <person name="Liu J.Z."/>
            <person name="Shao H.Z."/>
            <person name="Wang X."/>
            <person name="Wang C.C."/>
            <person name="Yang T.C."/>
            <person name="Huo Q.B."/>
            <person name="Li W."/>
            <person name="Chen H.Y."/>
            <person name="Chen S.E."/>
            <person name="Zhou L.G."/>
            <person name="Ni X.B."/>
            <person name="Tian J.H."/>
            <person name="Sheng Y."/>
            <person name="Liu T."/>
            <person name="Pan Y.S."/>
            <person name="Xia L.Y."/>
            <person name="Li J."/>
            <person name="Zhao F."/>
            <person name="Cao W.C."/>
        </authorList>
    </citation>
    <scope>NUCLEOTIDE SEQUENCE [LARGE SCALE GENOMIC DNA]</scope>
    <source>
        <strain evidence="1">Iper-2018</strain>
    </source>
</reference>
<accession>A0AC60PXS7</accession>
<evidence type="ECO:0000313" key="2">
    <source>
        <dbReference type="Proteomes" id="UP000805193"/>
    </source>
</evidence>
<organism evidence="1 2">
    <name type="scientific">Ixodes persulcatus</name>
    <name type="common">Taiga tick</name>
    <dbReference type="NCBI Taxonomy" id="34615"/>
    <lineage>
        <taxon>Eukaryota</taxon>
        <taxon>Metazoa</taxon>
        <taxon>Ecdysozoa</taxon>
        <taxon>Arthropoda</taxon>
        <taxon>Chelicerata</taxon>
        <taxon>Arachnida</taxon>
        <taxon>Acari</taxon>
        <taxon>Parasitiformes</taxon>
        <taxon>Ixodida</taxon>
        <taxon>Ixodoidea</taxon>
        <taxon>Ixodidae</taxon>
        <taxon>Ixodinae</taxon>
        <taxon>Ixodes</taxon>
    </lineage>
</organism>
<sequence>MQASLRCRKINSLNKEKTMQNGPKQSSQTAVTPRWSIQSVNCISITVLVGVIAILAGLLEIRRLCTRQQNLLSTLLVQRDAVVRSEGQSLSKADCGSKPIVWVHGKRLETGYLRHVFAVFDRLGYRLGNRTDEWSVLWSHDYPFTELASDLAHLQPHQRVNHYPGSGYITNKGSLSTGLSSPHVPIAFKLPKAKREFLKYAKGHPTKMWVQKSDHHRGIRVKRLSEVSIDQEGTFVQEFLAKPLLVDGKKFDVGVYVVLTSLNPLRVYAYDGDALLRFCAHPYAEPLDASDVDSYVVGDNYTPIWEMPSLREYYVGSRLSMRESLDLHLTRGGRDPGRIWTQIRDAIAAVCLEKEGDMVRVASGYGPRNNFFELVRFDFVVDEDLNVFLMEANMSPNLSSAHFPQNGALYERVLLNALSLVGLATAAEASHPPDRGIAVFPEKCASEECERCTQSLECALCHHCLDVVQARVLKEAFLEHFRKMEFVRVVPAHNHSVGPELTKSNQLMGLWYQGKCQLAPHWCS</sequence>
<keyword evidence="2" id="KW-1185">Reference proteome</keyword>
<proteinExistence type="predicted"/>
<gene>
    <name evidence="1" type="ORF">HPB47_026939</name>
</gene>
<protein>
    <submittedName>
        <fullName evidence="1">Uncharacterized protein</fullName>
    </submittedName>
</protein>
<name>A0AC60PXS7_IXOPE</name>